<feature type="domain" description="REase associating with pPIWI RE" evidence="1">
    <location>
        <begin position="298"/>
        <end position="406"/>
    </location>
</feature>
<dbReference type="Pfam" id="PF18156">
    <property type="entry name" value="pPIWI_RE_Y"/>
    <property type="match status" value="1"/>
</dbReference>
<dbReference type="KEGG" id="dmm:dnm_004290"/>
<keyword evidence="4" id="KW-1185">Reference proteome</keyword>
<gene>
    <name evidence="3" type="ORF">dnm_004290</name>
</gene>
<dbReference type="InterPro" id="IPR040828">
    <property type="entry name" value="pPIWI_RE_REase"/>
</dbReference>
<protein>
    <submittedName>
        <fullName evidence="3">PPIWI RE REase domain-containing protein</fullName>
    </submittedName>
</protein>
<dbReference type="RefSeq" id="WP_207680922.1">
    <property type="nucleotide sequence ID" value="NZ_CP061800.1"/>
</dbReference>
<evidence type="ECO:0000259" key="1">
    <source>
        <dbReference type="Pfam" id="PF18154"/>
    </source>
</evidence>
<dbReference type="Proteomes" id="UP000663722">
    <property type="component" value="Chromosome"/>
</dbReference>
<organism evidence="3 4">
    <name type="scientific">Desulfonema magnum</name>
    <dbReference type="NCBI Taxonomy" id="45655"/>
    <lineage>
        <taxon>Bacteria</taxon>
        <taxon>Pseudomonadati</taxon>
        <taxon>Thermodesulfobacteriota</taxon>
        <taxon>Desulfobacteria</taxon>
        <taxon>Desulfobacterales</taxon>
        <taxon>Desulfococcaceae</taxon>
        <taxon>Desulfonema</taxon>
    </lineage>
</organism>
<accession>A0A975GL50</accession>
<evidence type="ECO:0000313" key="4">
    <source>
        <dbReference type="Proteomes" id="UP000663722"/>
    </source>
</evidence>
<name>A0A975GL50_9BACT</name>
<dbReference type="InterPro" id="IPR041191">
    <property type="entry name" value="pPIWI_RE_Y"/>
</dbReference>
<dbReference type="Pfam" id="PF18154">
    <property type="entry name" value="pPIWI_RE_REase"/>
    <property type="match status" value="1"/>
</dbReference>
<evidence type="ECO:0000313" key="3">
    <source>
        <dbReference type="EMBL" id="QTA84433.1"/>
    </source>
</evidence>
<sequence>MTVFADLTRPDYPMAAQRTAETERLAMPTTPQKDSPYNILALPPETILILLAQGLERQYDTLRNNRSVVRQKQTELDASLIAALPRLSALYMCEGKEDKAASVHKLMEMATTPLKEWGIDYFAKEDFPYQDVILIDPQTLAPTPESFELAAKSGGYGEDQILEDHYHTQVRDLVQSARTRRDQLYTSIREFIVRHPLATIREIEDWKDSLRFPKAKPTLASFYRDIPVGWTHDGTVHQCSNCGGLLKPHPDKRLYPDGICVVSNCRKKGIFHKTDELSDSQDMKLLKNQLLTYWVGPGLDEIKIYDAAKAAGRNAALYPSSDACDISLDGFAVGIDAKSYTSAMLLIKRLNNSIGRLIEYDRKIIAVSDELDDRFGNYMATLRSEKKDAANDLEFITVGALIRSIHSGEI</sequence>
<dbReference type="EMBL" id="CP061800">
    <property type="protein sequence ID" value="QTA84433.1"/>
    <property type="molecule type" value="Genomic_DNA"/>
</dbReference>
<dbReference type="AlphaFoldDB" id="A0A975GL50"/>
<reference evidence="3" key="1">
    <citation type="journal article" date="2021" name="Microb. Physiol.">
        <title>Proteogenomic Insights into the Physiology of Marine, Sulfate-Reducing, Filamentous Desulfonema limicola and Desulfonema magnum.</title>
        <authorList>
            <person name="Schnaars V."/>
            <person name="Wohlbrand L."/>
            <person name="Scheve S."/>
            <person name="Hinrichs C."/>
            <person name="Reinhardt R."/>
            <person name="Rabus R."/>
        </authorList>
    </citation>
    <scope>NUCLEOTIDE SEQUENCE</scope>
    <source>
        <strain evidence="3">4be13</strain>
    </source>
</reference>
<proteinExistence type="predicted"/>
<evidence type="ECO:0000259" key="2">
    <source>
        <dbReference type="Pfam" id="PF18156"/>
    </source>
</evidence>
<feature type="domain" description="pPIWI-RE three-gene island" evidence="2">
    <location>
        <begin position="98"/>
        <end position="199"/>
    </location>
</feature>